<dbReference type="EMBL" id="HG938355">
    <property type="protein sequence ID" value="CDN52505.1"/>
    <property type="molecule type" value="Genomic_DNA"/>
</dbReference>
<dbReference type="KEGG" id="ngl:RG1141_CH01400"/>
<reference evidence="2" key="1">
    <citation type="journal article" date="2014" name="BMC Genomics">
        <title>Genome sequencing of two Neorhizobium galegae strains reveals a noeT gene responsible for the unusual acetylation of the nodulation factors.</title>
        <authorList>
            <person name="Osterman J."/>
            <person name="Marsh J."/>
            <person name="Laine P.K."/>
            <person name="Zeng Z."/>
            <person name="Alatalo E."/>
            <person name="Sullivan J.T."/>
            <person name="Young J.P."/>
            <person name="Thomas-Oates J."/>
            <person name="Paulin L."/>
            <person name="Lindstrom K."/>
        </authorList>
    </citation>
    <scope>NUCLEOTIDE SEQUENCE [LARGE SCALE GENOMIC DNA]</scope>
    <source>
        <strain evidence="2">HAMBI 1141</strain>
    </source>
</reference>
<gene>
    <name evidence="1" type="ORF">RG1141_CH01400</name>
</gene>
<evidence type="ECO:0000313" key="1">
    <source>
        <dbReference type="EMBL" id="CDN52505.1"/>
    </source>
</evidence>
<evidence type="ECO:0000313" key="2">
    <source>
        <dbReference type="Proteomes" id="UP000028186"/>
    </source>
</evidence>
<dbReference type="eggNOG" id="COG5532">
    <property type="taxonomic scope" value="Bacteria"/>
</dbReference>
<sequence>MTKTETDSALLESAAQPLLNLAASPDLQDLKLLCDKAGSEITLVTNLAEALGLPASIPVFIDRQSGRPISLKSLLDEWRTSPERKSGSATVNVLESFINLTKRHATSHSVIFADTNWKSPSLTAIIDYHQNESGGPADNCKHRIKYPFPLTEEWSAWVANNGKVLNQTQFAEFIEDHRADLASPHDDEVTYWQELLGGKMAYPNELQMLSRGLKIHAETKASSAVTLATGEGEIAWEETHTARDTKGGKIVVPSLFMISVAPFYQGEKARVPVRLRYRLPQGGGAVAWFYQLYRPDIYITEQVIRDLDRAASETDLPAFQGSPEMSS</sequence>
<evidence type="ECO:0008006" key="3">
    <source>
        <dbReference type="Google" id="ProtNLM"/>
    </source>
</evidence>
<protein>
    <recommendedName>
        <fullName evidence="3">DUF2303 family protein</fullName>
    </recommendedName>
</protein>
<organism evidence="1 2">
    <name type="scientific">Neorhizobium galegae bv. officinalis bv. officinalis str. HAMBI 1141</name>
    <dbReference type="NCBI Taxonomy" id="1028801"/>
    <lineage>
        <taxon>Bacteria</taxon>
        <taxon>Pseudomonadati</taxon>
        <taxon>Pseudomonadota</taxon>
        <taxon>Alphaproteobacteria</taxon>
        <taxon>Hyphomicrobiales</taxon>
        <taxon>Rhizobiaceae</taxon>
        <taxon>Rhizobium/Agrobacterium group</taxon>
        <taxon>Neorhizobium</taxon>
    </lineage>
</organism>
<name>A0A068T5B0_NEOGA</name>
<dbReference type="InterPro" id="IPR019276">
    <property type="entry name" value="DUF2303"/>
</dbReference>
<dbReference type="PATRIC" id="fig|1028801.3.peg.137"/>
<dbReference type="Proteomes" id="UP000028186">
    <property type="component" value="Chromosome I"/>
</dbReference>
<dbReference type="HOGENOM" id="CLU_078238_0_0_5"/>
<dbReference type="RefSeq" id="WP_080719263.1">
    <property type="nucleotide sequence ID" value="NZ_HG938355.1"/>
</dbReference>
<accession>A0A068T5B0</accession>
<dbReference type="Pfam" id="PF10065">
    <property type="entry name" value="DUF2303"/>
    <property type="match status" value="1"/>
</dbReference>
<proteinExistence type="predicted"/>
<dbReference type="AlphaFoldDB" id="A0A068T5B0"/>